<proteinExistence type="predicted"/>
<keyword evidence="2" id="KW-1185">Reference proteome</keyword>
<protein>
    <submittedName>
        <fullName evidence="1">Phospholipid transporting ATPase</fullName>
    </submittedName>
</protein>
<evidence type="ECO:0000313" key="1">
    <source>
        <dbReference type="EMBL" id="KAJ1931263.1"/>
    </source>
</evidence>
<evidence type="ECO:0000313" key="2">
    <source>
        <dbReference type="Proteomes" id="UP001150603"/>
    </source>
</evidence>
<sequence>MRERTFTQIDEFANAGLRTLMLCYRHVTEEEWARWSTRYHAAQASVESDREEQMAMIADEMESDLLIAGATAIEDKLQEKVPETIASLRAAGIKIWVLTGDKMETAINIGFAANLLTKEMELWTINSSSGAEKVVSRFKLIARIMKQTAINDLAYGKYAITPRPEAVRKPSTANVQLQAADATALGSVSYKIGRAKKFLNIGQSIRRHSRNLSKSSWTHRRNKTAETIATQASGTPQELPHITHTSASNERTEFPRLNDDHGEHHNTINFDLGNDSPGEDLTPNEVQQSIDFLRRQSAEIDGLPHHSVDGTSYHPLNALVIDGKALSQVFADEECKQLLLEIAPLFKSVVCCRASPLQKAEVVKL</sequence>
<feature type="non-terminal residue" evidence="1">
    <location>
        <position position="365"/>
    </location>
</feature>
<dbReference type="Proteomes" id="UP001150603">
    <property type="component" value="Unassembled WGS sequence"/>
</dbReference>
<gene>
    <name evidence="1" type="primary">DNF1_3</name>
    <name evidence="1" type="ORF">FBU59_006774</name>
</gene>
<name>A0ACC1IYX1_9FUNG</name>
<accession>A0ACC1IYX1</accession>
<organism evidence="1 2">
    <name type="scientific">Linderina macrospora</name>
    <dbReference type="NCBI Taxonomy" id="4868"/>
    <lineage>
        <taxon>Eukaryota</taxon>
        <taxon>Fungi</taxon>
        <taxon>Fungi incertae sedis</taxon>
        <taxon>Zoopagomycota</taxon>
        <taxon>Kickxellomycotina</taxon>
        <taxon>Kickxellomycetes</taxon>
        <taxon>Kickxellales</taxon>
        <taxon>Kickxellaceae</taxon>
        <taxon>Linderina</taxon>
    </lineage>
</organism>
<comment type="caution">
    <text evidence="1">The sequence shown here is derived from an EMBL/GenBank/DDBJ whole genome shotgun (WGS) entry which is preliminary data.</text>
</comment>
<reference evidence="1" key="1">
    <citation type="submission" date="2022-07" db="EMBL/GenBank/DDBJ databases">
        <title>Phylogenomic reconstructions and comparative analyses of Kickxellomycotina fungi.</title>
        <authorList>
            <person name="Reynolds N.K."/>
            <person name="Stajich J.E."/>
            <person name="Barry K."/>
            <person name="Grigoriev I.V."/>
            <person name="Crous P."/>
            <person name="Smith M.E."/>
        </authorList>
    </citation>
    <scope>NUCLEOTIDE SEQUENCE</scope>
    <source>
        <strain evidence="1">NRRL 5244</strain>
    </source>
</reference>
<dbReference type="EMBL" id="JANBPW010006091">
    <property type="protein sequence ID" value="KAJ1931263.1"/>
    <property type="molecule type" value="Genomic_DNA"/>
</dbReference>